<comment type="caution">
    <text evidence="2">The sequence shown here is derived from an EMBL/GenBank/DDBJ whole genome shotgun (WGS) entry which is preliminary data.</text>
</comment>
<gene>
    <name evidence="2" type="ORF">AK812_SmicGene17115</name>
</gene>
<evidence type="ECO:0000256" key="1">
    <source>
        <dbReference type="SAM" id="SignalP"/>
    </source>
</evidence>
<accession>A0A1Q9DYI8</accession>
<reference evidence="2 3" key="1">
    <citation type="submission" date="2016-02" db="EMBL/GenBank/DDBJ databases">
        <title>Genome analysis of coral dinoflagellate symbionts highlights evolutionary adaptations to a symbiotic lifestyle.</title>
        <authorList>
            <person name="Aranda M."/>
            <person name="Li Y."/>
            <person name="Liew Y.J."/>
            <person name="Baumgarten S."/>
            <person name="Simakov O."/>
            <person name="Wilson M."/>
            <person name="Piel J."/>
            <person name="Ashoor H."/>
            <person name="Bougouffa S."/>
            <person name="Bajic V.B."/>
            <person name="Ryu T."/>
            <person name="Ravasi T."/>
            <person name="Bayer T."/>
            <person name="Micklem G."/>
            <person name="Kim H."/>
            <person name="Bhak J."/>
            <person name="Lajeunesse T.C."/>
            <person name="Voolstra C.R."/>
        </authorList>
    </citation>
    <scope>NUCLEOTIDE SEQUENCE [LARGE SCALE GENOMIC DNA]</scope>
    <source>
        <strain evidence="2 3">CCMP2467</strain>
    </source>
</reference>
<dbReference type="AlphaFoldDB" id="A0A1Q9DYI8"/>
<feature type="signal peptide" evidence="1">
    <location>
        <begin position="1"/>
        <end position="20"/>
    </location>
</feature>
<organism evidence="2 3">
    <name type="scientific">Symbiodinium microadriaticum</name>
    <name type="common">Dinoflagellate</name>
    <name type="synonym">Zooxanthella microadriatica</name>
    <dbReference type="NCBI Taxonomy" id="2951"/>
    <lineage>
        <taxon>Eukaryota</taxon>
        <taxon>Sar</taxon>
        <taxon>Alveolata</taxon>
        <taxon>Dinophyceae</taxon>
        <taxon>Suessiales</taxon>
        <taxon>Symbiodiniaceae</taxon>
        <taxon>Symbiodinium</taxon>
    </lineage>
</organism>
<keyword evidence="1" id="KW-0732">Signal</keyword>
<sequence length="94" mass="9936">MQPVRLLVLVCAAFAEDAVPLPPPPENMTLAPVPERSLSGSGRWSRLPSFAHRLSGVTQTEGVSGFGRLSASILAGAFVDDTEEPPEEGTNYVS</sequence>
<name>A0A1Q9DYI8_SYMMI</name>
<dbReference type="EMBL" id="LSRX01000334">
    <property type="protein sequence ID" value="OLQ00228.1"/>
    <property type="molecule type" value="Genomic_DNA"/>
</dbReference>
<proteinExistence type="predicted"/>
<dbReference type="OrthoDB" id="427809at2759"/>
<feature type="chain" id="PRO_5012435268" evidence="1">
    <location>
        <begin position="21"/>
        <end position="94"/>
    </location>
</feature>
<keyword evidence="3" id="KW-1185">Reference proteome</keyword>
<protein>
    <submittedName>
        <fullName evidence="2">Uncharacterized protein</fullName>
    </submittedName>
</protein>
<evidence type="ECO:0000313" key="3">
    <source>
        <dbReference type="Proteomes" id="UP000186817"/>
    </source>
</evidence>
<evidence type="ECO:0000313" key="2">
    <source>
        <dbReference type="EMBL" id="OLQ00228.1"/>
    </source>
</evidence>
<dbReference type="Proteomes" id="UP000186817">
    <property type="component" value="Unassembled WGS sequence"/>
</dbReference>